<name>A0AAD7HHB6_9AGAR</name>
<comment type="caution">
    <text evidence="1">The sequence shown here is derived from an EMBL/GenBank/DDBJ whole genome shotgun (WGS) entry which is preliminary data.</text>
</comment>
<keyword evidence="2" id="KW-1185">Reference proteome</keyword>
<dbReference type="Proteomes" id="UP001215598">
    <property type="component" value="Unassembled WGS sequence"/>
</dbReference>
<dbReference type="PANTHER" id="PTHR46564:SF1">
    <property type="entry name" value="TRANSPOSASE"/>
    <property type="match status" value="1"/>
</dbReference>
<sequence>MGNHSISDDLKEALLRLEDRGRDSTSEILKVGQISRSTLCRARKRRCETGSVAKAQAIGRGCPRTLLQADADYLVRLARHKPTTFLDEYRDRLERYRHLPASLATIHRTFIRARMSLKQVQKMASEHSPLARASYSRRISIYPARCLISIDEVSKDDRIYTRIFGRSTGIIAAKVVEGSLCRKGYVEFLQDSVVR</sequence>
<protein>
    <recommendedName>
        <fullName evidence="3">Transposase</fullName>
    </recommendedName>
</protein>
<dbReference type="SUPFAM" id="SSF46689">
    <property type="entry name" value="Homeodomain-like"/>
    <property type="match status" value="1"/>
</dbReference>
<dbReference type="AlphaFoldDB" id="A0AAD7HHB6"/>
<evidence type="ECO:0008006" key="3">
    <source>
        <dbReference type="Google" id="ProtNLM"/>
    </source>
</evidence>
<gene>
    <name evidence="1" type="ORF">B0H16DRAFT_1336164</name>
</gene>
<dbReference type="InterPro" id="IPR009057">
    <property type="entry name" value="Homeodomain-like_sf"/>
</dbReference>
<reference evidence="1" key="1">
    <citation type="submission" date="2023-03" db="EMBL/GenBank/DDBJ databases">
        <title>Massive genome expansion in bonnet fungi (Mycena s.s.) driven by repeated elements and novel gene families across ecological guilds.</title>
        <authorList>
            <consortium name="Lawrence Berkeley National Laboratory"/>
            <person name="Harder C.B."/>
            <person name="Miyauchi S."/>
            <person name="Viragh M."/>
            <person name="Kuo A."/>
            <person name="Thoen E."/>
            <person name="Andreopoulos B."/>
            <person name="Lu D."/>
            <person name="Skrede I."/>
            <person name="Drula E."/>
            <person name="Henrissat B."/>
            <person name="Morin E."/>
            <person name="Kohler A."/>
            <person name="Barry K."/>
            <person name="LaButti K."/>
            <person name="Morin E."/>
            <person name="Salamov A."/>
            <person name="Lipzen A."/>
            <person name="Mereny Z."/>
            <person name="Hegedus B."/>
            <person name="Baldrian P."/>
            <person name="Stursova M."/>
            <person name="Weitz H."/>
            <person name="Taylor A."/>
            <person name="Grigoriev I.V."/>
            <person name="Nagy L.G."/>
            <person name="Martin F."/>
            <person name="Kauserud H."/>
        </authorList>
    </citation>
    <scope>NUCLEOTIDE SEQUENCE</scope>
    <source>
        <strain evidence="1">CBHHK182m</strain>
    </source>
</reference>
<dbReference type="PANTHER" id="PTHR46564">
    <property type="entry name" value="TRANSPOSASE"/>
    <property type="match status" value="1"/>
</dbReference>
<evidence type="ECO:0000313" key="1">
    <source>
        <dbReference type="EMBL" id="KAJ7720185.1"/>
    </source>
</evidence>
<evidence type="ECO:0000313" key="2">
    <source>
        <dbReference type="Proteomes" id="UP001215598"/>
    </source>
</evidence>
<proteinExistence type="predicted"/>
<accession>A0AAD7HHB6</accession>
<organism evidence="1 2">
    <name type="scientific">Mycena metata</name>
    <dbReference type="NCBI Taxonomy" id="1033252"/>
    <lineage>
        <taxon>Eukaryota</taxon>
        <taxon>Fungi</taxon>
        <taxon>Dikarya</taxon>
        <taxon>Basidiomycota</taxon>
        <taxon>Agaricomycotina</taxon>
        <taxon>Agaricomycetes</taxon>
        <taxon>Agaricomycetidae</taxon>
        <taxon>Agaricales</taxon>
        <taxon>Marasmiineae</taxon>
        <taxon>Mycenaceae</taxon>
        <taxon>Mycena</taxon>
    </lineage>
</organism>
<dbReference type="EMBL" id="JARKIB010000243">
    <property type="protein sequence ID" value="KAJ7720185.1"/>
    <property type="molecule type" value="Genomic_DNA"/>
</dbReference>